<organism evidence="3 4">
    <name type="scientific">Limnothrix redekei LRLZ20PSL1</name>
    <dbReference type="NCBI Taxonomy" id="3112953"/>
    <lineage>
        <taxon>Bacteria</taxon>
        <taxon>Bacillati</taxon>
        <taxon>Cyanobacteriota</taxon>
        <taxon>Cyanophyceae</taxon>
        <taxon>Pseudanabaenales</taxon>
        <taxon>Pseudanabaenaceae</taxon>
        <taxon>Limnothrix</taxon>
    </lineage>
</organism>
<dbReference type="InterPro" id="IPR000073">
    <property type="entry name" value="AB_hydrolase_1"/>
</dbReference>
<dbReference type="Pfam" id="PF08386">
    <property type="entry name" value="Abhydrolase_4"/>
    <property type="match status" value="1"/>
</dbReference>
<dbReference type="Gene3D" id="3.40.50.1820">
    <property type="entry name" value="alpha/beta hydrolase"/>
    <property type="match status" value="1"/>
</dbReference>
<dbReference type="InterPro" id="IPR029058">
    <property type="entry name" value="AB_hydrolase_fold"/>
</dbReference>
<evidence type="ECO:0000313" key="4">
    <source>
        <dbReference type="Proteomes" id="UP001604335"/>
    </source>
</evidence>
<keyword evidence="4" id="KW-1185">Reference proteome</keyword>
<name>A0ABW7CCI1_9CYAN</name>
<dbReference type="Proteomes" id="UP001604335">
    <property type="component" value="Unassembled WGS sequence"/>
</dbReference>
<feature type="domain" description="Peptidase S33 tripeptidyl aminopeptidase-like C-terminal" evidence="2">
    <location>
        <begin position="454"/>
        <end position="540"/>
    </location>
</feature>
<protein>
    <submittedName>
        <fullName evidence="3">Alpha/beta hydrolase</fullName>
    </submittedName>
</protein>
<keyword evidence="3" id="KW-0378">Hydrolase</keyword>
<dbReference type="InterPro" id="IPR050266">
    <property type="entry name" value="AB_hydrolase_sf"/>
</dbReference>
<comment type="caution">
    <text evidence="3">The sequence shown here is derived from an EMBL/GenBank/DDBJ whole genome shotgun (WGS) entry which is preliminary data.</text>
</comment>
<dbReference type="GO" id="GO:0016787">
    <property type="term" value="F:hydrolase activity"/>
    <property type="evidence" value="ECO:0007669"/>
    <property type="project" value="UniProtKB-KW"/>
</dbReference>
<dbReference type="RefSeq" id="WP_393012504.1">
    <property type="nucleotide sequence ID" value="NZ_JAZAQF010000057.1"/>
</dbReference>
<dbReference type="Pfam" id="PF00561">
    <property type="entry name" value="Abhydrolase_1"/>
    <property type="match status" value="1"/>
</dbReference>
<feature type="domain" description="AB hydrolase-1" evidence="1">
    <location>
        <begin position="121"/>
        <end position="288"/>
    </location>
</feature>
<evidence type="ECO:0000313" key="3">
    <source>
        <dbReference type="EMBL" id="MFG3817869.1"/>
    </source>
</evidence>
<gene>
    <name evidence="3" type="ORF">VPK24_09495</name>
</gene>
<dbReference type="PANTHER" id="PTHR43798:SF27">
    <property type="entry name" value="HYDROLASE ALPHA_BETA HYDROLASE FOLD FAMILY"/>
    <property type="match status" value="1"/>
</dbReference>
<proteinExistence type="predicted"/>
<dbReference type="SUPFAM" id="SSF53474">
    <property type="entry name" value="alpha/beta-Hydrolases"/>
    <property type="match status" value="1"/>
</dbReference>
<evidence type="ECO:0000259" key="1">
    <source>
        <dbReference type="Pfam" id="PF00561"/>
    </source>
</evidence>
<accession>A0ABW7CCI1</accession>
<dbReference type="EMBL" id="JAZAQF010000057">
    <property type="protein sequence ID" value="MFG3817869.1"/>
    <property type="molecule type" value="Genomic_DNA"/>
</dbReference>
<sequence length="691" mass="75788">MVIGRRGRWWQRWVMVTGCAMAVTLWGDGFSTGLPMGVVAGNRPPSSSVAIALTSPLLPIGQFEAAPCPSLLLTEALARLGDRLRCGFVTVPERHADPTGSTIRLAVAQIRSDRPQAQPDPLVMAQGGPGGSTLMLLEPWWEAIAATPGLSDRDLVLIEQRGTQFSQPYLFCQEIYEVDRQIAPQLPQLSEEVINQKTLAAYGACRDRLLGQGIDLGAYNSWENADDIPLVMSALGYGRFNFYGVSYGTMLGQHLMKRHPDRLRSVILDAVVPLNTNYITESLRSHDRALRQLFEQCQRSPVCQREYPRLQETFQAVVAQLERQPITTEGFDAIAYVDAQLQAGRSGRVLADNGEQFWRTVAIDGDGLVNLVISALYDSSLIPQLPEWLREMRSGDWSSLTELASDWFSPLADGMQQSVLCAEEAGFTPLKTADLGSILPELRSLSTDPQEFLDSCRLWPVPTLGPEANRPVSTNIPTLLLSGNLDPVTPPPFGNQVAASLSRAYHYTFPGLGHGAFASSDCANRLVRDFLRNPNQAPDGRCVAQVQFMPQVPIIPALQAIAVWGTRVRSLVPLGWQRDPILTNLWRSPETEPNEGRISFTWVVGTTGPQALQRLGLTVPLIAQESQQVGGRTWQLYASPQSPVQVAATTDGQDTYLITVESLRQRSRQAILQGAIAGFQLAPTIALPPKP</sequence>
<evidence type="ECO:0000259" key="2">
    <source>
        <dbReference type="Pfam" id="PF08386"/>
    </source>
</evidence>
<dbReference type="PANTHER" id="PTHR43798">
    <property type="entry name" value="MONOACYLGLYCEROL LIPASE"/>
    <property type="match status" value="1"/>
</dbReference>
<reference evidence="4" key="1">
    <citation type="journal article" date="2024" name="Algal Res.">
        <title>Biochemical, toxicological and genomic investigation of a high-biomass producing Limnothrix strain isolated from Italian shallow drinking water reservoir.</title>
        <authorList>
            <person name="Simonazzi M."/>
            <person name="Shishido T.K."/>
            <person name="Delbaje E."/>
            <person name="Wahlsten M."/>
            <person name="Fewer D.P."/>
            <person name="Sivonen K."/>
            <person name="Pezzolesi L."/>
            <person name="Pistocchi R."/>
        </authorList>
    </citation>
    <scope>NUCLEOTIDE SEQUENCE [LARGE SCALE GENOMIC DNA]</scope>
    <source>
        <strain evidence="4">LRLZ20PSL1</strain>
    </source>
</reference>
<dbReference type="InterPro" id="IPR013595">
    <property type="entry name" value="Pept_S33_TAP-like_C"/>
</dbReference>